<gene>
    <name evidence="3" type="ORF">PO250_10340</name>
</gene>
<sequence length="414" mass="47415">MDSLPQKDCEYDLDNRMCPDCEQPLENIGRKVVSREPVVIPAQFFCKNTYAKVYKCRHCHPNGGDKLVTASTPSSLFNHSYVSSSVLANIATNKFDLAIPFNRQERIWKAANLELDSKQMANAVIKGAERFLKPLYDLLCDQLRQEEVVHMDETPFQVLDSGKSRSYFWAMRTPKEFANHQIAFFHYAPTRSGKVISDVLTSEYSRAVMCDGYGGYSQERLPESIFGSCLIHIRRLFIELVKGLKLKDDAPATQAVKLLSKVFHCENNLQYQTPAEKKEQRQKLVKPLLETFYAFIEGISNRMHRLRNAIKNAVKLKSRMYQIFEIGELPLSNNAVEQSIRPSTIIRKNSLFAKSTAGAKANAIFYTIVQTAKLNSLNVFKYMELIFEAHTRFQNPDLKAYLPWNPMIRQLCGN</sequence>
<dbReference type="RefSeq" id="WP_272225854.1">
    <property type="nucleotide sequence ID" value="NZ_JAQONE010000027.1"/>
</dbReference>
<comment type="caution">
    <text evidence="3">The sequence shown here is derived from an EMBL/GenBank/DDBJ whole genome shotgun (WGS) entry which is preliminary data.</text>
</comment>
<evidence type="ECO:0000313" key="3">
    <source>
        <dbReference type="EMBL" id="MDC2830670.1"/>
    </source>
</evidence>
<accession>A0AAJ1HYC7</accession>
<evidence type="ECO:0000259" key="1">
    <source>
        <dbReference type="Pfam" id="PF03050"/>
    </source>
</evidence>
<name>A0AAJ1HYC7_LIMMU</name>
<feature type="domain" description="Transposase IS66 zinc-finger binding" evidence="2">
    <location>
        <begin position="16"/>
        <end position="60"/>
    </location>
</feature>
<evidence type="ECO:0000259" key="2">
    <source>
        <dbReference type="Pfam" id="PF13005"/>
    </source>
</evidence>
<dbReference type="PANTHER" id="PTHR33678:SF2">
    <property type="match status" value="1"/>
</dbReference>
<dbReference type="NCBIfam" id="NF033517">
    <property type="entry name" value="transpos_IS66"/>
    <property type="match status" value="1"/>
</dbReference>
<protein>
    <submittedName>
        <fullName evidence="3">IS66 family transposase</fullName>
    </submittedName>
</protein>
<dbReference type="InterPro" id="IPR024474">
    <property type="entry name" value="Znf_dom_IS66"/>
</dbReference>
<dbReference type="Pfam" id="PF03050">
    <property type="entry name" value="DDE_Tnp_IS66"/>
    <property type="match status" value="1"/>
</dbReference>
<dbReference type="AlphaFoldDB" id="A0AAJ1HYC7"/>
<dbReference type="Proteomes" id="UP001220670">
    <property type="component" value="Unassembled WGS sequence"/>
</dbReference>
<dbReference type="PANTHER" id="PTHR33678">
    <property type="entry name" value="BLL1576 PROTEIN"/>
    <property type="match status" value="1"/>
</dbReference>
<dbReference type="InterPro" id="IPR004291">
    <property type="entry name" value="Transposase_IS66_central"/>
</dbReference>
<dbReference type="EMBL" id="JAQONE010000027">
    <property type="protein sequence ID" value="MDC2830670.1"/>
    <property type="molecule type" value="Genomic_DNA"/>
</dbReference>
<feature type="domain" description="Transposase IS66 central" evidence="1">
    <location>
        <begin position="79"/>
        <end position="360"/>
    </location>
</feature>
<reference evidence="3" key="1">
    <citation type="submission" date="2023-01" db="EMBL/GenBank/DDBJ databases">
        <title>Genome analysis of 13 Lactobacillus isolated from gut of wild boar.</title>
        <authorList>
            <person name="Papp P."/>
            <person name="Libisch B."/>
            <person name="Nagy T."/>
            <person name="Olasz F."/>
        </authorList>
    </citation>
    <scope>NUCLEOTIDE SEQUENCE</scope>
    <source>
        <strain evidence="3">F146</strain>
    </source>
</reference>
<dbReference type="InterPro" id="IPR052344">
    <property type="entry name" value="Transposase-related"/>
</dbReference>
<proteinExistence type="predicted"/>
<organism evidence="3 4">
    <name type="scientific">Limosilactobacillus mucosae</name>
    <name type="common">Lactobacillus mucosae</name>
    <dbReference type="NCBI Taxonomy" id="97478"/>
    <lineage>
        <taxon>Bacteria</taxon>
        <taxon>Bacillati</taxon>
        <taxon>Bacillota</taxon>
        <taxon>Bacilli</taxon>
        <taxon>Lactobacillales</taxon>
        <taxon>Lactobacillaceae</taxon>
        <taxon>Limosilactobacillus</taxon>
    </lineage>
</organism>
<dbReference type="Pfam" id="PF13005">
    <property type="entry name" value="zf-IS66"/>
    <property type="match status" value="1"/>
</dbReference>
<evidence type="ECO:0000313" key="4">
    <source>
        <dbReference type="Proteomes" id="UP001220670"/>
    </source>
</evidence>